<comment type="similarity">
    <text evidence="1">Belongs to the oligoribonuclease family.</text>
</comment>
<dbReference type="AlphaFoldDB" id="A0A9P0EBE3"/>
<evidence type="ECO:0000313" key="7">
    <source>
        <dbReference type="EMBL" id="CAH1393588.1"/>
    </source>
</evidence>
<evidence type="ECO:0000256" key="5">
    <source>
        <dbReference type="ARBA" id="ARBA00072681"/>
    </source>
</evidence>
<dbReference type="InterPro" id="IPR013520">
    <property type="entry name" value="Ribonucl_H"/>
</dbReference>
<reference evidence="7" key="1">
    <citation type="submission" date="2022-01" db="EMBL/GenBank/DDBJ databases">
        <authorList>
            <person name="King R."/>
        </authorList>
    </citation>
    <scope>NUCLEOTIDE SEQUENCE</scope>
</reference>
<feature type="domain" description="Exonuclease" evidence="6">
    <location>
        <begin position="7"/>
        <end position="179"/>
    </location>
</feature>
<organism evidence="7 8">
    <name type="scientific">Nezara viridula</name>
    <name type="common">Southern green stink bug</name>
    <name type="synonym">Cimex viridulus</name>
    <dbReference type="NCBI Taxonomy" id="85310"/>
    <lineage>
        <taxon>Eukaryota</taxon>
        <taxon>Metazoa</taxon>
        <taxon>Ecdysozoa</taxon>
        <taxon>Arthropoda</taxon>
        <taxon>Hexapoda</taxon>
        <taxon>Insecta</taxon>
        <taxon>Pterygota</taxon>
        <taxon>Neoptera</taxon>
        <taxon>Paraneoptera</taxon>
        <taxon>Hemiptera</taxon>
        <taxon>Heteroptera</taxon>
        <taxon>Panheteroptera</taxon>
        <taxon>Pentatomomorpha</taxon>
        <taxon>Pentatomoidea</taxon>
        <taxon>Pentatomidae</taxon>
        <taxon>Pentatominae</taxon>
        <taxon>Nezara</taxon>
    </lineage>
</organism>
<evidence type="ECO:0000259" key="6">
    <source>
        <dbReference type="SMART" id="SM00479"/>
    </source>
</evidence>
<evidence type="ECO:0000256" key="3">
    <source>
        <dbReference type="ARBA" id="ARBA00022801"/>
    </source>
</evidence>
<dbReference type="Proteomes" id="UP001152798">
    <property type="component" value="Chromosome 2"/>
</dbReference>
<dbReference type="SMART" id="SM00479">
    <property type="entry name" value="EXOIII"/>
    <property type="match status" value="1"/>
</dbReference>
<dbReference type="InterPro" id="IPR022894">
    <property type="entry name" value="Oligoribonuclease"/>
</dbReference>
<name>A0A9P0EBE3_NEZVI</name>
<evidence type="ECO:0000256" key="2">
    <source>
        <dbReference type="ARBA" id="ARBA00022722"/>
    </source>
</evidence>
<keyword evidence="3" id="KW-0378">Hydrolase</keyword>
<keyword evidence="8" id="KW-1185">Reference proteome</keyword>
<sequence>MSKSKKNIVWIDMEMTGLNPDEDRILEVACVVTDQNLEIISDEFNVVINQPKAILDNMNPWCIEQHSKSGLIYESLNSSISVMEAEDKLLKFIQNKTPQGECPLAGNSVYMDKLFLIKHMNRVANHLHYRIIDVSSIFELVRRWYPRLKLFKKSCLHRALPDIKESILQLKFYREKVLKPVNEVRSSR</sequence>
<dbReference type="NCBIfam" id="NF003765">
    <property type="entry name" value="PRK05359.1"/>
    <property type="match status" value="1"/>
</dbReference>
<evidence type="ECO:0000256" key="4">
    <source>
        <dbReference type="ARBA" id="ARBA00022839"/>
    </source>
</evidence>
<dbReference type="GO" id="GO:0005739">
    <property type="term" value="C:mitochondrion"/>
    <property type="evidence" value="ECO:0007669"/>
    <property type="project" value="TreeGrafter"/>
</dbReference>
<evidence type="ECO:0000256" key="1">
    <source>
        <dbReference type="ARBA" id="ARBA00009921"/>
    </source>
</evidence>
<dbReference type="InterPro" id="IPR012337">
    <property type="entry name" value="RNaseH-like_sf"/>
</dbReference>
<dbReference type="EMBL" id="OV725078">
    <property type="protein sequence ID" value="CAH1393588.1"/>
    <property type="molecule type" value="Genomic_DNA"/>
</dbReference>
<keyword evidence="2" id="KW-0540">Nuclease</keyword>
<dbReference type="GO" id="GO:0000175">
    <property type="term" value="F:3'-5'-RNA exonuclease activity"/>
    <property type="evidence" value="ECO:0007669"/>
    <property type="project" value="InterPro"/>
</dbReference>
<dbReference type="InterPro" id="IPR036397">
    <property type="entry name" value="RNaseH_sf"/>
</dbReference>
<dbReference type="Pfam" id="PF00929">
    <property type="entry name" value="RNase_T"/>
    <property type="match status" value="1"/>
</dbReference>
<gene>
    <name evidence="7" type="ORF">NEZAVI_LOCUS4233</name>
</gene>
<protein>
    <recommendedName>
        <fullName evidence="5">Probable oligoribonuclease</fullName>
    </recommendedName>
</protein>
<dbReference type="PANTHER" id="PTHR11046:SF0">
    <property type="entry name" value="OLIGORIBONUCLEASE, MITOCHONDRIAL"/>
    <property type="match status" value="1"/>
</dbReference>
<accession>A0A9P0EBE3</accession>
<dbReference type="PANTHER" id="PTHR11046">
    <property type="entry name" value="OLIGORIBONUCLEASE, MITOCHONDRIAL"/>
    <property type="match status" value="1"/>
</dbReference>
<dbReference type="OrthoDB" id="270189at2759"/>
<dbReference type="GO" id="GO:0003676">
    <property type="term" value="F:nucleic acid binding"/>
    <property type="evidence" value="ECO:0007669"/>
    <property type="project" value="InterPro"/>
</dbReference>
<evidence type="ECO:0000313" key="8">
    <source>
        <dbReference type="Proteomes" id="UP001152798"/>
    </source>
</evidence>
<proteinExistence type="inferred from homology"/>
<dbReference type="SUPFAM" id="SSF53098">
    <property type="entry name" value="Ribonuclease H-like"/>
    <property type="match status" value="1"/>
</dbReference>
<dbReference type="FunFam" id="3.30.420.10:FF:000003">
    <property type="entry name" value="Oligoribonuclease"/>
    <property type="match status" value="1"/>
</dbReference>
<dbReference type="Gene3D" id="3.30.420.10">
    <property type="entry name" value="Ribonuclease H-like superfamily/Ribonuclease H"/>
    <property type="match status" value="1"/>
</dbReference>
<keyword evidence="4" id="KW-0269">Exonuclease</keyword>
<dbReference type="CDD" id="cd06135">
    <property type="entry name" value="Orn"/>
    <property type="match status" value="1"/>
</dbReference>